<evidence type="ECO:0000259" key="2">
    <source>
        <dbReference type="PROSITE" id="PS51462"/>
    </source>
</evidence>
<gene>
    <name evidence="3" type="ORF">QJ036_12730</name>
</gene>
<protein>
    <submittedName>
        <fullName evidence="3">NUDIX hydrolase</fullName>
    </submittedName>
</protein>
<comment type="caution">
    <text evidence="3">The sequence shown here is derived from an EMBL/GenBank/DDBJ whole genome shotgun (WGS) entry which is preliminary data.</text>
</comment>
<name>A0AAP4BBJ2_9FIRM</name>
<keyword evidence="4" id="KW-1185">Reference proteome</keyword>
<evidence type="ECO:0000313" key="3">
    <source>
        <dbReference type="EMBL" id="MDI9243314.1"/>
    </source>
</evidence>
<dbReference type="Gene3D" id="3.90.79.10">
    <property type="entry name" value="Nucleoside Triphosphate Pyrophosphohydrolase"/>
    <property type="match status" value="1"/>
</dbReference>
<accession>A0AAP4BBJ2</accession>
<dbReference type="Proteomes" id="UP001300383">
    <property type="component" value="Unassembled WGS sequence"/>
</dbReference>
<feature type="domain" description="Nudix hydrolase" evidence="2">
    <location>
        <begin position="41"/>
        <end position="182"/>
    </location>
</feature>
<dbReference type="CDD" id="cd03674">
    <property type="entry name" value="NUDIX_Hydrolase"/>
    <property type="match status" value="1"/>
</dbReference>
<reference evidence="3 4" key="1">
    <citation type="submission" date="2023-05" db="EMBL/GenBank/DDBJ databases">
        <title>[ruminococcus] sp. nov., isolated from a pig farm feces dump.</title>
        <authorList>
            <person name="Chang Y.-H."/>
        </authorList>
    </citation>
    <scope>NUCLEOTIDE SEQUENCE [LARGE SCALE GENOMIC DNA]</scope>
    <source>
        <strain evidence="3 4">YH-rum2234</strain>
    </source>
</reference>
<dbReference type="PROSITE" id="PS51462">
    <property type="entry name" value="NUDIX"/>
    <property type="match status" value="1"/>
</dbReference>
<organism evidence="3 4">
    <name type="scientific">Fusibacillus kribbianus</name>
    <dbReference type="NCBI Taxonomy" id="3044208"/>
    <lineage>
        <taxon>Bacteria</taxon>
        <taxon>Bacillati</taxon>
        <taxon>Bacillota</taxon>
        <taxon>Clostridia</taxon>
        <taxon>Lachnospirales</taxon>
        <taxon>Lachnospiraceae</taxon>
        <taxon>Fusibacillus</taxon>
    </lineage>
</organism>
<evidence type="ECO:0000256" key="1">
    <source>
        <dbReference type="ARBA" id="ARBA00005582"/>
    </source>
</evidence>
<sequence length="189" mass="22057">MELIRKIEAFVPWNDQEAQDKEELLRLLRSGGEFYSRENPTAHLTASAWVVSPDRQKVLMAYHNLYDSWAWLGGHADGERNLLLKAEQEVREETGLSDVHPVSDRIYSLEILTVNGHEKRGQYVSSHLHLNVTYLFEADPALPVRSKPDENSRVAWFPLWEAVERSTEPWFRERIYPKLNRKLSPFLSE</sequence>
<dbReference type="InterPro" id="IPR015797">
    <property type="entry name" value="NUDIX_hydrolase-like_dom_sf"/>
</dbReference>
<dbReference type="AlphaFoldDB" id="A0AAP4BBJ2"/>
<dbReference type="PANTHER" id="PTHR43736">
    <property type="entry name" value="ADP-RIBOSE PYROPHOSPHATASE"/>
    <property type="match status" value="1"/>
</dbReference>
<dbReference type="InterPro" id="IPR000086">
    <property type="entry name" value="NUDIX_hydrolase_dom"/>
</dbReference>
<keyword evidence="3" id="KW-0378">Hydrolase</keyword>
<dbReference type="RefSeq" id="WP_283231738.1">
    <property type="nucleotide sequence ID" value="NZ_JASGBQ010000030.1"/>
</dbReference>
<comment type="similarity">
    <text evidence="1">Belongs to the Nudix hydrolase family.</text>
</comment>
<dbReference type="PANTHER" id="PTHR43736:SF1">
    <property type="entry name" value="DIHYDRONEOPTERIN TRIPHOSPHATE DIPHOSPHATASE"/>
    <property type="match status" value="1"/>
</dbReference>
<dbReference type="EMBL" id="JASGBQ010000030">
    <property type="protein sequence ID" value="MDI9243314.1"/>
    <property type="molecule type" value="Genomic_DNA"/>
</dbReference>
<dbReference type="GO" id="GO:0016787">
    <property type="term" value="F:hydrolase activity"/>
    <property type="evidence" value="ECO:0007669"/>
    <property type="project" value="UniProtKB-KW"/>
</dbReference>
<dbReference type="Pfam" id="PF00293">
    <property type="entry name" value="NUDIX"/>
    <property type="match status" value="1"/>
</dbReference>
<dbReference type="SUPFAM" id="SSF55811">
    <property type="entry name" value="Nudix"/>
    <property type="match status" value="1"/>
</dbReference>
<proteinExistence type="inferred from homology"/>
<evidence type="ECO:0000313" key="4">
    <source>
        <dbReference type="Proteomes" id="UP001300383"/>
    </source>
</evidence>